<name>A0A8H3QLE9_9GLOM</name>
<evidence type="ECO:0000256" key="9">
    <source>
        <dbReference type="ARBA" id="ARBA00022701"/>
    </source>
</evidence>
<dbReference type="GO" id="GO:0044732">
    <property type="term" value="C:mitotic spindle pole body"/>
    <property type="evidence" value="ECO:0007669"/>
    <property type="project" value="TreeGrafter"/>
</dbReference>
<keyword evidence="7" id="KW-0963">Cytoplasm</keyword>
<evidence type="ECO:0000256" key="4">
    <source>
        <dbReference type="ARBA" id="ARBA00005501"/>
    </source>
</evidence>
<evidence type="ECO:0000256" key="3">
    <source>
        <dbReference type="ARBA" id="ARBA00004629"/>
    </source>
</evidence>
<evidence type="ECO:0000256" key="6">
    <source>
        <dbReference type="ARBA" id="ARBA00022454"/>
    </source>
</evidence>
<keyword evidence="10" id="KW-0498">Mitosis</keyword>
<dbReference type="PANTHER" id="PTHR28036:SF1">
    <property type="entry name" value="DASH COMPLEX SUBUNIT DAD2"/>
    <property type="match status" value="1"/>
</dbReference>
<proteinExistence type="inferred from homology"/>
<gene>
    <name evidence="17" type="ORF">RCL2_001059800</name>
</gene>
<dbReference type="GO" id="GO:0051301">
    <property type="term" value="P:cell division"/>
    <property type="evidence" value="ECO:0007669"/>
    <property type="project" value="UniProtKB-KW"/>
</dbReference>
<dbReference type="PANTHER" id="PTHR28036">
    <property type="entry name" value="DASH COMPLEX SUBUNIT DAD2"/>
    <property type="match status" value="1"/>
</dbReference>
<evidence type="ECO:0000256" key="10">
    <source>
        <dbReference type="ARBA" id="ARBA00022776"/>
    </source>
</evidence>
<evidence type="ECO:0000256" key="16">
    <source>
        <dbReference type="ARBA" id="ARBA00030568"/>
    </source>
</evidence>
<dbReference type="GO" id="GO:0008608">
    <property type="term" value="P:attachment of spindle microtubules to kinetochore"/>
    <property type="evidence" value="ECO:0007669"/>
    <property type="project" value="TreeGrafter"/>
</dbReference>
<dbReference type="OrthoDB" id="3230169at2759"/>
<keyword evidence="13" id="KW-0539">Nucleus</keyword>
<dbReference type="Pfam" id="PF08654">
    <property type="entry name" value="DASH_Dad2"/>
    <property type="match status" value="1"/>
</dbReference>
<dbReference type="GO" id="GO:0000278">
    <property type="term" value="P:mitotic cell cycle"/>
    <property type="evidence" value="ECO:0007669"/>
    <property type="project" value="InterPro"/>
</dbReference>
<evidence type="ECO:0000256" key="1">
    <source>
        <dbReference type="ARBA" id="ARBA00004123"/>
    </source>
</evidence>
<dbReference type="GO" id="GO:0005874">
    <property type="term" value="C:microtubule"/>
    <property type="evidence" value="ECO:0007669"/>
    <property type="project" value="UniProtKB-KW"/>
</dbReference>
<keyword evidence="12" id="KW-0206">Cytoskeleton</keyword>
<reference evidence="17" key="1">
    <citation type="submission" date="2019-10" db="EMBL/GenBank/DDBJ databases">
        <title>Conservation and host-specific expression of non-tandemly repeated heterogenous ribosome RNA gene in arbuscular mycorrhizal fungi.</title>
        <authorList>
            <person name="Maeda T."/>
            <person name="Kobayashi Y."/>
            <person name="Nakagawa T."/>
            <person name="Ezawa T."/>
            <person name="Yamaguchi K."/>
            <person name="Bino T."/>
            <person name="Nishimoto Y."/>
            <person name="Shigenobu S."/>
            <person name="Kawaguchi M."/>
        </authorList>
    </citation>
    <scope>NUCLEOTIDE SEQUENCE</scope>
    <source>
        <strain evidence="17">HR1</strain>
    </source>
</reference>
<sequence>MTNNQNPFYVSQPPPPPFIHQRQQRQISVNVPSAKQVLLAQKIQEKQQEYDNLLILKNTSQNLSDYFDQLADNIEELNKGCEAVATVLRNWQTVFRTVLLQEETEETEETSNPNVSEPQMPVVIEIQISQAAVRSFIMEFKKFKKYAQKRSIRREI</sequence>
<keyword evidence="14" id="KW-0131">Cell cycle</keyword>
<evidence type="ECO:0000256" key="2">
    <source>
        <dbReference type="ARBA" id="ARBA00004186"/>
    </source>
</evidence>
<dbReference type="Proteomes" id="UP000615446">
    <property type="component" value="Unassembled WGS sequence"/>
</dbReference>
<accession>A0A8H3QLE9</accession>
<comment type="similarity">
    <text evidence="4">Belongs to the DASH complex DAD2 family.</text>
</comment>
<evidence type="ECO:0000256" key="8">
    <source>
        <dbReference type="ARBA" id="ARBA00022618"/>
    </source>
</evidence>
<organism evidence="17 18">
    <name type="scientific">Rhizophagus clarus</name>
    <dbReference type="NCBI Taxonomy" id="94130"/>
    <lineage>
        <taxon>Eukaryota</taxon>
        <taxon>Fungi</taxon>
        <taxon>Fungi incertae sedis</taxon>
        <taxon>Mucoromycota</taxon>
        <taxon>Glomeromycotina</taxon>
        <taxon>Glomeromycetes</taxon>
        <taxon>Glomerales</taxon>
        <taxon>Glomeraceae</taxon>
        <taxon>Rhizophagus</taxon>
    </lineage>
</organism>
<dbReference type="EMBL" id="BLAL01000068">
    <property type="protein sequence ID" value="GES83437.1"/>
    <property type="molecule type" value="Genomic_DNA"/>
</dbReference>
<dbReference type="GO" id="GO:1990023">
    <property type="term" value="C:mitotic spindle midzone"/>
    <property type="evidence" value="ECO:0007669"/>
    <property type="project" value="TreeGrafter"/>
</dbReference>
<comment type="caution">
    <text evidence="17">The sequence shown here is derived from an EMBL/GenBank/DDBJ whole genome shotgun (WGS) entry which is preliminary data.</text>
</comment>
<dbReference type="InterPro" id="IPR013963">
    <property type="entry name" value="DASH_Dad2"/>
</dbReference>
<evidence type="ECO:0000256" key="5">
    <source>
        <dbReference type="ARBA" id="ARBA00020260"/>
    </source>
</evidence>
<evidence type="ECO:0000256" key="11">
    <source>
        <dbReference type="ARBA" id="ARBA00022838"/>
    </source>
</evidence>
<evidence type="ECO:0000313" key="18">
    <source>
        <dbReference type="Proteomes" id="UP000615446"/>
    </source>
</evidence>
<evidence type="ECO:0000256" key="7">
    <source>
        <dbReference type="ARBA" id="ARBA00022490"/>
    </source>
</evidence>
<evidence type="ECO:0000256" key="12">
    <source>
        <dbReference type="ARBA" id="ARBA00023212"/>
    </source>
</evidence>
<dbReference type="AlphaFoldDB" id="A0A8H3QLE9"/>
<keyword evidence="6" id="KW-0158">Chromosome</keyword>
<evidence type="ECO:0000256" key="14">
    <source>
        <dbReference type="ARBA" id="ARBA00023306"/>
    </source>
</evidence>
<evidence type="ECO:0000256" key="15">
    <source>
        <dbReference type="ARBA" id="ARBA00023328"/>
    </source>
</evidence>
<protein>
    <recommendedName>
        <fullName evidence="5">DASH complex subunit DAD2</fullName>
    </recommendedName>
    <alternativeName>
        <fullName evidence="16">Outer kinetochore protein DAD2</fullName>
    </alternativeName>
</protein>
<comment type="subcellular location">
    <subcellularLocation>
        <location evidence="3">Chromosome</location>
        <location evidence="3">Centromere</location>
        <location evidence="3">Kinetochore</location>
    </subcellularLocation>
    <subcellularLocation>
        <location evidence="2">Cytoplasm</location>
        <location evidence="2">Cytoskeleton</location>
        <location evidence="2">Spindle</location>
    </subcellularLocation>
    <subcellularLocation>
        <location evidence="1">Nucleus</location>
    </subcellularLocation>
</comment>
<dbReference type="GO" id="GO:0042729">
    <property type="term" value="C:DASH complex"/>
    <property type="evidence" value="ECO:0007669"/>
    <property type="project" value="InterPro"/>
</dbReference>
<keyword evidence="9" id="KW-0493">Microtubule</keyword>
<keyword evidence="8" id="KW-0132">Cell division</keyword>
<evidence type="ECO:0000256" key="13">
    <source>
        <dbReference type="ARBA" id="ARBA00023242"/>
    </source>
</evidence>
<keyword evidence="15" id="KW-0137">Centromere</keyword>
<evidence type="ECO:0000313" key="17">
    <source>
        <dbReference type="EMBL" id="GES83437.1"/>
    </source>
</evidence>
<keyword evidence="11" id="KW-0995">Kinetochore</keyword>